<protein>
    <submittedName>
        <fullName evidence="1">ATP:cob(I)alamin adenosyltransferase</fullName>
    </submittedName>
</protein>
<dbReference type="EMBL" id="JZWT02000013">
    <property type="protein sequence ID" value="MFB6490730.1"/>
    <property type="molecule type" value="Genomic_DNA"/>
</dbReference>
<name>A0ACC6V148_9CREN</name>
<gene>
    <name evidence="1" type="ORF">TU35_005720</name>
</gene>
<accession>A0ACC6V148</accession>
<dbReference type="Proteomes" id="UP000033636">
    <property type="component" value="Unassembled WGS sequence"/>
</dbReference>
<reference evidence="1" key="1">
    <citation type="submission" date="2024-07" db="EMBL/GenBank/DDBJ databases">
        <title>Metagenome and Metagenome-Assembled Genomes of Archaea from a hot spring from the geothermal field of Los Azufres, Mexico.</title>
        <authorList>
            <person name="Marin-Paredes R."/>
            <person name="Martinez-Romero E."/>
            <person name="Servin-Garciduenas L.E."/>
        </authorList>
    </citation>
    <scope>NUCLEOTIDE SEQUENCE</scope>
</reference>
<evidence type="ECO:0000313" key="2">
    <source>
        <dbReference type="Proteomes" id="UP000033636"/>
    </source>
</evidence>
<comment type="caution">
    <text evidence="1">The sequence shown here is derived from an EMBL/GenBank/DDBJ whole genome shotgun (WGS) entry which is preliminary data.</text>
</comment>
<organism evidence="1 2">
    <name type="scientific">Thermoproteus sp. AZ2</name>
    <dbReference type="NCBI Taxonomy" id="1609232"/>
    <lineage>
        <taxon>Archaea</taxon>
        <taxon>Thermoproteota</taxon>
        <taxon>Thermoprotei</taxon>
        <taxon>Thermoproteales</taxon>
        <taxon>Thermoproteaceae</taxon>
        <taxon>Thermoproteus</taxon>
    </lineage>
</organism>
<proteinExistence type="predicted"/>
<evidence type="ECO:0000313" key="1">
    <source>
        <dbReference type="EMBL" id="MFB6490730.1"/>
    </source>
</evidence>
<sequence>MGRLAKPCILAERCPGDLGDTEVLWFGEARCVSKASNIVKLFGALEAATVHINLAAVKSPGRLKRGLWLAFWALQYAGFYLSTGRSEYLAAALKLLRRAAKLAYVLASDAPLGWVVCRDEVCAYINTARAWVRWTERRLAQVDKGREVIMILNHVGNILFELMRTRPHYVVTGGRLKAYSPKMEDVALWRQDL</sequence>